<dbReference type="PANTHER" id="PTHR33744:SF1">
    <property type="entry name" value="DNA-BINDING TRANSCRIPTIONAL ACTIVATOR ADER"/>
    <property type="match status" value="1"/>
</dbReference>
<evidence type="ECO:0000313" key="4">
    <source>
        <dbReference type="EMBL" id="MEN1761281.1"/>
    </source>
</evidence>
<evidence type="ECO:0000256" key="1">
    <source>
        <dbReference type="ARBA" id="ARBA00006754"/>
    </source>
</evidence>
<accession>A0ABU9VVU8</accession>
<evidence type="ECO:0000313" key="5">
    <source>
        <dbReference type="Proteomes" id="UP001407405"/>
    </source>
</evidence>
<name>A0ABU9VVU8_9CLOT</name>
<comment type="caution">
    <text evidence="4">The sequence shown here is derived from an EMBL/GenBank/DDBJ whole genome shotgun (WGS) entry which is preliminary data.</text>
</comment>
<dbReference type="InterPro" id="IPR042070">
    <property type="entry name" value="PucR_C-HTH_sf"/>
</dbReference>
<dbReference type="PANTHER" id="PTHR33744">
    <property type="entry name" value="CARBOHYDRATE DIACID REGULATOR"/>
    <property type="match status" value="1"/>
</dbReference>
<comment type="similarity">
    <text evidence="1">Belongs to the CdaR family.</text>
</comment>
<sequence length="431" mass="50399">MSEEPTNPLDSQNNFSTEDEHLSYYSIKLLDSLAERKGLQHIVDLGYEMLGNPFHVVDLSWKRLSYTKNCIADDDRLWQEFDATGYLSVKSVTHYLSVSFTQKLINSPTPFFWDDGYTKYGRLMSRISIGNKAIAAIGVLDKNRPFKEIDIKIASIISDALSAEMQKNKFIHFTKGLLYEDFIKDLLDKKIANSNVMEERKNYLHLNLKKYIYVLTADVSEFDNTRISLSFIQGMLERIIDESKSIIYNDHIVIVVSYNQKKDFREYYEQKTKELLNDHKIRIGISRPFTDLEHIHSFYLQSLEALFLGVRMKSDSIYIPYDEYAIYHILKTCSKHDDLLEFCNPSLLALIHYDLEYNTDFTKSLYVYIVSSKNITTSANALKIHRNTMIYRIGKIAEIMKVDLSDYEVFLHIQLSFMVLKYDNTYVHLFT</sequence>
<dbReference type="InterPro" id="IPR051448">
    <property type="entry name" value="CdaR-like_regulators"/>
</dbReference>
<reference evidence="4 5" key="1">
    <citation type="submission" date="2024-04" db="EMBL/GenBank/DDBJ databases">
        <title>Genome sequencing and metabolic network reconstruction of aminoacids and betaine degradation by Anoxynatronum sibiricum.</title>
        <authorList>
            <person name="Detkova E.N."/>
            <person name="Boltjanskaja Y.V."/>
            <person name="Mardanov A.V."/>
            <person name="Kevbrin V."/>
        </authorList>
    </citation>
    <scope>NUCLEOTIDE SEQUENCE [LARGE SCALE GENOMIC DNA]</scope>
    <source>
        <strain evidence="4 5">Z-7981</strain>
    </source>
</reference>
<gene>
    <name evidence="4" type="ORF">AAIG11_12385</name>
</gene>
<feature type="domain" description="PucR C-terminal helix-turn-helix" evidence="2">
    <location>
        <begin position="363"/>
        <end position="417"/>
    </location>
</feature>
<evidence type="ECO:0000259" key="2">
    <source>
        <dbReference type="Pfam" id="PF13556"/>
    </source>
</evidence>
<keyword evidence="5" id="KW-1185">Reference proteome</keyword>
<dbReference type="Pfam" id="PF17853">
    <property type="entry name" value="GGDEF_2"/>
    <property type="match status" value="1"/>
</dbReference>
<dbReference type="Proteomes" id="UP001407405">
    <property type="component" value="Unassembled WGS sequence"/>
</dbReference>
<dbReference type="RefSeq" id="WP_343186579.1">
    <property type="nucleotide sequence ID" value="NZ_JBCITM010000013.1"/>
</dbReference>
<proteinExistence type="inferred from homology"/>
<feature type="domain" description="CdaR GGDEF-like" evidence="3">
    <location>
        <begin position="197"/>
        <end position="306"/>
    </location>
</feature>
<dbReference type="InterPro" id="IPR025736">
    <property type="entry name" value="PucR_C-HTH_dom"/>
</dbReference>
<evidence type="ECO:0000259" key="3">
    <source>
        <dbReference type="Pfam" id="PF17853"/>
    </source>
</evidence>
<dbReference type="EMBL" id="JBCITM010000013">
    <property type="protein sequence ID" value="MEN1761281.1"/>
    <property type="molecule type" value="Genomic_DNA"/>
</dbReference>
<dbReference type="InterPro" id="IPR041522">
    <property type="entry name" value="CdaR_GGDEF"/>
</dbReference>
<dbReference type="Pfam" id="PF13556">
    <property type="entry name" value="HTH_30"/>
    <property type="match status" value="1"/>
</dbReference>
<dbReference type="Gene3D" id="1.10.10.2840">
    <property type="entry name" value="PucR C-terminal helix-turn-helix domain"/>
    <property type="match status" value="1"/>
</dbReference>
<organism evidence="4 5">
    <name type="scientific">Anoxynatronum sibiricum</name>
    <dbReference type="NCBI Taxonomy" id="210623"/>
    <lineage>
        <taxon>Bacteria</taxon>
        <taxon>Bacillati</taxon>
        <taxon>Bacillota</taxon>
        <taxon>Clostridia</taxon>
        <taxon>Eubacteriales</taxon>
        <taxon>Clostridiaceae</taxon>
        <taxon>Anoxynatronum</taxon>
    </lineage>
</organism>
<protein>
    <submittedName>
        <fullName evidence="4">Helix-turn-helix domain-containing protein</fullName>
    </submittedName>
</protein>